<sequence length="317" mass="34741">MPEIISDNDLPKIANTAAKRVKWVKMLVAAQFGSTVKRLDNPPMQGMFSRTLFATLADKTELVIQLRTEVLDLEAFALARATLGEAIVPWVRELESEELNVAGVWAYAMERIPGQMWLRGVASKGAAGRVAINRSLGGVLARGQVVGHGTSDDALIKHVRPHLEAIVASPLTEIDPYRALYLNEVNVLIDPDQDCTVTGLIDWEHSFPLPLGVGLGRIHTLAGEYTEGAFWMPPEFVEAEKAFWNSFFDGIPDEEVKSQVSQQLVLVQEAVLLGTLLDTFFIEDGTVGVSTVSVTALSKFLTYRLPALRDGAPPYTI</sequence>
<evidence type="ECO:0000313" key="1">
    <source>
        <dbReference type="EMBL" id="CAK7229411.1"/>
    </source>
</evidence>
<gene>
    <name evidence="1" type="ORF">SEUCBS140593_007234</name>
</gene>
<dbReference type="InterPro" id="IPR011009">
    <property type="entry name" value="Kinase-like_dom_sf"/>
</dbReference>
<evidence type="ECO:0008006" key="3">
    <source>
        <dbReference type="Google" id="ProtNLM"/>
    </source>
</evidence>
<keyword evidence="2" id="KW-1185">Reference proteome</keyword>
<protein>
    <recommendedName>
        <fullName evidence="3">Aminoglycoside phosphotransferase domain-containing protein</fullName>
    </recommendedName>
</protein>
<accession>A0ABP0CD84</accession>
<name>A0ABP0CD84_9PEZI</name>
<organism evidence="1 2">
    <name type="scientific">Sporothrix eucalyptigena</name>
    <dbReference type="NCBI Taxonomy" id="1812306"/>
    <lineage>
        <taxon>Eukaryota</taxon>
        <taxon>Fungi</taxon>
        <taxon>Dikarya</taxon>
        <taxon>Ascomycota</taxon>
        <taxon>Pezizomycotina</taxon>
        <taxon>Sordariomycetes</taxon>
        <taxon>Sordariomycetidae</taxon>
        <taxon>Ophiostomatales</taxon>
        <taxon>Ophiostomataceae</taxon>
        <taxon>Sporothrix</taxon>
    </lineage>
</organism>
<dbReference type="Proteomes" id="UP001642482">
    <property type="component" value="Unassembled WGS sequence"/>
</dbReference>
<evidence type="ECO:0000313" key="2">
    <source>
        <dbReference type="Proteomes" id="UP001642482"/>
    </source>
</evidence>
<dbReference type="EMBL" id="CAWUHD010000086">
    <property type="protein sequence ID" value="CAK7229411.1"/>
    <property type="molecule type" value="Genomic_DNA"/>
</dbReference>
<dbReference type="SUPFAM" id="SSF56112">
    <property type="entry name" value="Protein kinase-like (PK-like)"/>
    <property type="match status" value="1"/>
</dbReference>
<comment type="caution">
    <text evidence="1">The sequence shown here is derived from an EMBL/GenBank/DDBJ whole genome shotgun (WGS) entry which is preliminary data.</text>
</comment>
<proteinExistence type="predicted"/>
<reference evidence="1 2" key="1">
    <citation type="submission" date="2024-01" db="EMBL/GenBank/DDBJ databases">
        <authorList>
            <person name="Allen C."/>
            <person name="Tagirdzhanova G."/>
        </authorList>
    </citation>
    <scope>NUCLEOTIDE SEQUENCE [LARGE SCALE GENOMIC DNA]</scope>
</reference>